<sequence length="332" mass="37380">MTTLTTNTVSKRKQRPYKRITEFENEIVPRLYNELRKPCLVVENTLSVGYGEMTTFYRSLPNKTSQARRINTTLQAAGKIRSPSPNNSTTVATTNQTNSSPSFPIDRKSKSFDDVIITDQNKDVTASQPLSSTEYHHNANEKLSELLEKLFSLHTATQGKILMLFFSVTNTLTSSKPLTNPPLVSLQKIIQKLLIRFSLKTCQKSATTTTLSASNQSTMVSKSSKDSRKLYGNTVTTILTTQQSQQRPLTMSDRKSEKNDNGLGRKFQIERLKPTEVVIQRLEHNCRSFRLTGSFNDSNGTKPLFRMSDRDGVRLKLIVGLTLRRGDIPVPL</sequence>
<protein>
    <submittedName>
        <fullName evidence="2">Uncharacterized protein</fullName>
    </submittedName>
</protein>
<organism evidence="2 4">
    <name type="scientific">Didymodactylos carnosus</name>
    <dbReference type="NCBI Taxonomy" id="1234261"/>
    <lineage>
        <taxon>Eukaryota</taxon>
        <taxon>Metazoa</taxon>
        <taxon>Spiralia</taxon>
        <taxon>Gnathifera</taxon>
        <taxon>Rotifera</taxon>
        <taxon>Eurotatoria</taxon>
        <taxon>Bdelloidea</taxon>
        <taxon>Philodinida</taxon>
        <taxon>Philodinidae</taxon>
        <taxon>Didymodactylos</taxon>
    </lineage>
</organism>
<evidence type="ECO:0000313" key="4">
    <source>
        <dbReference type="Proteomes" id="UP000663829"/>
    </source>
</evidence>
<feature type="region of interest" description="Disordered" evidence="1">
    <location>
        <begin position="242"/>
        <end position="261"/>
    </location>
</feature>
<dbReference type="AlphaFoldDB" id="A0A814N0S1"/>
<proteinExistence type="predicted"/>
<gene>
    <name evidence="2" type="ORF">GPM918_LOCUS18046</name>
    <name evidence="3" type="ORF">SRO942_LOCUS18041</name>
</gene>
<dbReference type="Proteomes" id="UP000663829">
    <property type="component" value="Unassembled WGS sequence"/>
</dbReference>
<comment type="caution">
    <text evidence="2">The sequence shown here is derived from an EMBL/GenBank/DDBJ whole genome shotgun (WGS) entry which is preliminary data.</text>
</comment>
<evidence type="ECO:0000313" key="3">
    <source>
        <dbReference type="EMBL" id="CAF3852255.1"/>
    </source>
</evidence>
<evidence type="ECO:0000313" key="2">
    <source>
        <dbReference type="EMBL" id="CAF1086779.1"/>
    </source>
</evidence>
<keyword evidence="4" id="KW-1185">Reference proteome</keyword>
<accession>A0A814N0S1</accession>
<dbReference type="Proteomes" id="UP000681722">
    <property type="component" value="Unassembled WGS sequence"/>
</dbReference>
<evidence type="ECO:0000256" key="1">
    <source>
        <dbReference type="SAM" id="MobiDB-lite"/>
    </source>
</evidence>
<name>A0A814N0S1_9BILA</name>
<feature type="compositionally biased region" description="Polar residues" evidence="1">
    <location>
        <begin position="83"/>
        <end position="102"/>
    </location>
</feature>
<dbReference type="EMBL" id="CAJOBC010005115">
    <property type="protein sequence ID" value="CAF3852255.1"/>
    <property type="molecule type" value="Genomic_DNA"/>
</dbReference>
<reference evidence="2" key="1">
    <citation type="submission" date="2021-02" db="EMBL/GenBank/DDBJ databases">
        <authorList>
            <person name="Nowell W R."/>
        </authorList>
    </citation>
    <scope>NUCLEOTIDE SEQUENCE</scope>
</reference>
<dbReference type="EMBL" id="CAJNOQ010005116">
    <property type="protein sequence ID" value="CAF1086779.1"/>
    <property type="molecule type" value="Genomic_DNA"/>
</dbReference>
<feature type="region of interest" description="Disordered" evidence="1">
    <location>
        <begin position="76"/>
        <end position="107"/>
    </location>
</feature>